<comment type="caution">
    <text evidence="2">The sequence shown here is derived from an EMBL/GenBank/DDBJ whole genome shotgun (WGS) entry which is preliminary data.</text>
</comment>
<protein>
    <submittedName>
        <fullName evidence="2">PadR family transcriptional regulator</fullName>
    </submittedName>
</protein>
<dbReference type="InterPro" id="IPR036388">
    <property type="entry name" value="WH-like_DNA-bd_sf"/>
</dbReference>
<accession>A0ABS7K6J0</accession>
<dbReference type="EMBL" id="JACWFH010000015">
    <property type="protein sequence ID" value="MBY0097866.1"/>
    <property type="molecule type" value="Genomic_DNA"/>
</dbReference>
<proteinExistence type="predicted"/>
<gene>
    <name evidence="2" type="ORF">H0185_13760</name>
</gene>
<organism evidence="2 3">
    <name type="scientific">Mesobacillus maritimus</name>
    <dbReference type="NCBI Taxonomy" id="1643336"/>
    <lineage>
        <taxon>Bacteria</taxon>
        <taxon>Bacillati</taxon>
        <taxon>Bacillota</taxon>
        <taxon>Bacilli</taxon>
        <taxon>Bacillales</taxon>
        <taxon>Bacillaceae</taxon>
        <taxon>Mesobacillus</taxon>
    </lineage>
</organism>
<reference evidence="2 3" key="1">
    <citation type="submission" date="2020-07" db="EMBL/GenBank/DDBJ databases">
        <title>Fungal Genomes of the International Space Station.</title>
        <authorList>
            <person name="Seuylemezian A."/>
            <person name="Singh N.K."/>
            <person name="Wood J."/>
            <person name="Venkateswaran K."/>
        </authorList>
    </citation>
    <scope>NUCLEOTIDE SEQUENCE [LARGE SCALE GENOMIC DNA]</scope>
    <source>
        <strain evidence="2 3">PL-B2</strain>
    </source>
</reference>
<dbReference type="PANTHER" id="PTHR33169">
    <property type="entry name" value="PADR-FAMILY TRANSCRIPTIONAL REGULATOR"/>
    <property type="match status" value="1"/>
</dbReference>
<feature type="domain" description="Transcription regulator PadR N-terminal" evidence="1">
    <location>
        <begin position="49"/>
        <end position="116"/>
    </location>
</feature>
<dbReference type="Proteomes" id="UP000769780">
    <property type="component" value="Unassembled WGS sequence"/>
</dbReference>
<evidence type="ECO:0000313" key="2">
    <source>
        <dbReference type="EMBL" id="MBY0097866.1"/>
    </source>
</evidence>
<evidence type="ECO:0000259" key="1">
    <source>
        <dbReference type="Pfam" id="PF03551"/>
    </source>
</evidence>
<dbReference type="NCBIfam" id="NF006931">
    <property type="entry name" value="PRK09416.1"/>
    <property type="match status" value="1"/>
</dbReference>
<dbReference type="InterPro" id="IPR036390">
    <property type="entry name" value="WH_DNA-bd_sf"/>
</dbReference>
<sequence length="136" mass="16228">MDDRLRNLKKSIKKSVFRDLTFTEEHKDQIRNKISVMSVKSEEEIIIAVLHLLSQEKTGFELNKMIRARGIQNYENNEGQLYMFLHRLEQKGYVETNWKKDDEKYYRVTNKGNKLLSLAEKKSKSTISIFKEILER</sequence>
<name>A0ABS7K6J0_9BACI</name>
<evidence type="ECO:0000313" key="3">
    <source>
        <dbReference type="Proteomes" id="UP000769780"/>
    </source>
</evidence>
<dbReference type="PANTHER" id="PTHR33169:SF14">
    <property type="entry name" value="TRANSCRIPTIONAL REGULATOR RV3488"/>
    <property type="match status" value="1"/>
</dbReference>
<dbReference type="SUPFAM" id="SSF46785">
    <property type="entry name" value="Winged helix' DNA-binding domain"/>
    <property type="match status" value="1"/>
</dbReference>
<dbReference type="InterPro" id="IPR052509">
    <property type="entry name" value="Metal_resp_DNA-bind_regulator"/>
</dbReference>
<dbReference type="Pfam" id="PF03551">
    <property type="entry name" value="PadR"/>
    <property type="match status" value="1"/>
</dbReference>
<keyword evidence="3" id="KW-1185">Reference proteome</keyword>
<dbReference type="InterPro" id="IPR005149">
    <property type="entry name" value="Tscrpt_reg_PadR_N"/>
</dbReference>
<dbReference type="Gene3D" id="1.10.10.10">
    <property type="entry name" value="Winged helix-like DNA-binding domain superfamily/Winged helix DNA-binding domain"/>
    <property type="match status" value="1"/>
</dbReference>